<feature type="region of interest" description="Disordered" evidence="1">
    <location>
        <begin position="1"/>
        <end position="23"/>
    </location>
</feature>
<dbReference type="Proteomes" id="UP000766486">
    <property type="component" value="Unassembled WGS sequence"/>
</dbReference>
<evidence type="ECO:0000256" key="1">
    <source>
        <dbReference type="SAM" id="MobiDB-lite"/>
    </source>
</evidence>
<proteinExistence type="predicted"/>
<evidence type="ECO:0000313" key="3">
    <source>
        <dbReference type="Proteomes" id="UP000766486"/>
    </source>
</evidence>
<name>A0ABY6U169_BIOOC</name>
<accession>A0ABY6U169</accession>
<dbReference type="PANTHER" id="PTHR42037:SF1">
    <property type="match status" value="1"/>
</dbReference>
<sequence>MSPKMKSPQSPKTKAEGAGQDGLDDYKTLENQFYEALLLLNAMKCMQNECGKPHESQTLEKERLRKFLRGLAYFCDFKKGGDTYTSIGLEETESAFTFWVASNKHRPELADFLRDLLGRLKGLKDAPEAIKGDLRRNLQEMCFTKAAKRILQYKSHLSKSVEQAQLILAKPKTQNDEILSLWMSGLIKADSKDNLELCDSIFAASKQVHMLRLLRSRAKLERSLQRIRDKRNAFDEVRHYIGRLASHTRTHNQLCDVVEDQLIGEIIHAPVVCQIVPENATTEFTYDSESRLERLLVGIKDDAERRQVKSRLGHLEKKPWEIYKRIPEQYSNFKPRVHAEVQILEHFYKNNLKFAKNDKYVGGSKPSCECCYLYFKYHPARMVLPESSHKVFIHWGLPPVANRDEGYSEFVQQREILSNMVNALIRDTISETLDCRIAPCFRPDSSTELSTTIMSFRSMEPDGV</sequence>
<dbReference type="Pfam" id="PF14441">
    <property type="entry name" value="OTT_1508_deam"/>
    <property type="match status" value="1"/>
</dbReference>
<comment type="caution">
    <text evidence="2">The sequence shown here is derived from an EMBL/GenBank/DDBJ whole genome shotgun (WGS) entry which is preliminary data.</text>
</comment>
<dbReference type="InterPro" id="IPR027796">
    <property type="entry name" value="OTT_1508_deam-like"/>
</dbReference>
<reference evidence="2 3" key="1">
    <citation type="submission" date="2019-06" db="EMBL/GenBank/DDBJ databases">
        <authorList>
            <person name="Broberg M."/>
        </authorList>
    </citation>
    <scope>NUCLEOTIDE SEQUENCE [LARGE SCALE GENOMIC DNA]</scope>
</reference>
<gene>
    <name evidence="2" type="ORF">CLO192961_LOCUS149341</name>
</gene>
<keyword evidence="3" id="KW-1185">Reference proteome</keyword>
<dbReference type="EMBL" id="CABFNS010000723">
    <property type="protein sequence ID" value="VUC24709.1"/>
    <property type="molecule type" value="Genomic_DNA"/>
</dbReference>
<evidence type="ECO:0000313" key="2">
    <source>
        <dbReference type="EMBL" id="VUC24709.1"/>
    </source>
</evidence>
<dbReference type="PANTHER" id="PTHR42037">
    <property type="match status" value="1"/>
</dbReference>
<protein>
    <submittedName>
        <fullName evidence="2">Uncharacterized protein</fullName>
    </submittedName>
</protein>
<organism evidence="2 3">
    <name type="scientific">Bionectria ochroleuca</name>
    <name type="common">Gliocladium roseum</name>
    <dbReference type="NCBI Taxonomy" id="29856"/>
    <lineage>
        <taxon>Eukaryota</taxon>
        <taxon>Fungi</taxon>
        <taxon>Dikarya</taxon>
        <taxon>Ascomycota</taxon>
        <taxon>Pezizomycotina</taxon>
        <taxon>Sordariomycetes</taxon>
        <taxon>Hypocreomycetidae</taxon>
        <taxon>Hypocreales</taxon>
        <taxon>Bionectriaceae</taxon>
        <taxon>Clonostachys</taxon>
    </lineage>
</organism>